<dbReference type="PATRIC" id="fig|13690.10.peg.4772"/>
<evidence type="ECO:0000313" key="3">
    <source>
        <dbReference type="EMBL" id="KEZ14994.1"/>
    </source>
</evidence>
<dbReference type="eggNOG" id="ENOG50318WU">
    <property type="taxonomic scope" value="Bacteria"/>
</dbReference>
<protein>
    <submittedName>
        <fullName evidence="2">DUF465 domain-containing protein</fullName>
    </submittedName>
    <submittedName>
        <fullName evidence="4">YdcH family protein</fullName>
    </submittedName>
</protein>
<dbReference type="EMBL" id="JAOCKX010000084">
    <property type="protein sequence ID" value="MDH2135056.1"/>
    <property type="molecule type" value="Genomic_DNA"/>
</dbReference>
<dbReference type="InterPro" id="IPR007420">
    <property type="entry name" value="DUF465"/>
</dbReference>
<reference evidence="7 12" key="4">
    <citation type="submission" date="2018-07" db="EMBL/GenBank/DDBJ databases">
        <title>Genomic and Epidemiologic Investigation of an Indolent Hospital Outbreak.</title>
        <authorList>
            <person name="Johnson R.C."/>
            <person name="Deming C."/>
            <person name="Conlan S."/>
            <person name="Zellmer C.J."/>
            <person name="Michelin A.V."/>
            <person name="Lee-Lin S."/>
            <person name="Thomas P.J."/>
            <person name="Park M."/>
            <person name="Weingarten R.A."/>
            <person name="Less J."/>
            <person name="Dekker J.P."/>
            <person name="Frank K.M."/>
            <person name="Musser K.A."/>
            <person name="Mcquiston J.R."/>
            <person name="Henderson D.K."/>
            <person name="Lau A.F."/>
            <person name="Palmore T.N."/>
            <person name="Segre J.A."/>
        </authorList>
    </citation>
    <scope>NUCLEOTIDE SEQUENCE [LARGE SCALE GENOMIC DNA]</scope>
    <source>
        <strain evidence="7 12">SK-NIH.Env6_1116</strain>
    </source>
</reference>
<reference evidence="6 13" key="6">
    <citation type="submission" date="2019-12" db="EMBL/GenBank/DDBJ databases">
        <title>Functional and genomic insights into the Sphingobium yanoikuyae YC-JY1, a bacterium efficiently degrading bisphenol A.</title>
        <authorList>
            <person name="Jia Y."/>
            <person name="Li X."/>
            <person name="Wang J."/>
            <person name="Eltoukhy A."/>
            <person name="Lamraoui I."/>
            <person name="Yan Y."/>
        </authorList>
    </citation>
    <scope>NUCLEOTIDE SEQUENCE [LARGE SCALE GENOMIC DNA]</scope>
    <source>
        <strain evidence="6 13">YC-JY1</strain>
    </source>
</reference>
<evidence type="ECO:0000313" key="13">
    <source>
        <dbReference type="Proteomes" id="UP000464086"/>
    </source>
</evidence>
<evidence type="ECO:0000313" key="8">
    <source>
        <dbReference type="Proteomes" id="UP000028534"/>
    </source>
</evidence>
<reference evidence="4" key="7">
    <citation type="submission" date="2022-09" db="EMBL/GenBank/DDBJ databases">
        <title>Intensive care unit water sources are persistently colonized with multi-drug resistant bacteria and are the site of extensive horizontal gene transfer of antibiotic resistance genes.</title>
        <authorList>
            <person name="Diorio-Toth L."/>
        </authorList>
    </citation>
    <scope>NUCLEOTIDE SEQUENCE</scope>
    <source>
        <strain evidence="4">GD03659</strain>
    </source>
</reference>
<evidence type="ECO:0000313" key="10">
    <source>
        <dbReference type="Proteomes" id="UP000077262"/>
    </source>
</evidence>
<proteinExistence type="predicted"/>
<gene>
    <name evidence="5" type="ORF">AX777_16540</name>
    <name evidence="1" type="ORF">BV87_01680</name>
    <name evidence="3" type="ORF">CP98_04633</name>
    <name evidence="7" type="ORF">DAH51_21450</name>
    <name evidence="2" type="ORF">EBF16_19820</name>
    <name evidence="6" type="ORF">GS397_23900</name>
    <name evidence="4" type="ORF">N5J77_28415</name>
</gene>
<dbReference type="Gene3D" id="6.10.280.50">
    <property type="match status" value="1"/>
</dbReference>
<sequence>MNDHYLRYLEREHARLEAEIREEEKRLHPRHFLIGRLKKLKLAVKDQMAACSGHAEEREAA</sequence>
<evidence type="ECO:0000313" key="7">
    <source>
        <dbReference type="EMBL" id="RSU52455.1"/>
    </source>
</evidence>
<dbReference type="Proteomes" id="UP000280708">
    <property type="component" value="Chromosome"/>
</dbReference>
<evidence type="ECO:0000313" key="5">
    <source>
        <dbReference type="EMBL" id="OAH48080.1"/>
    </source>
</evidence>
<reference evidence="3 8" key="1">
    <citation type="submission" date="2014-03" db="EMBL/GenBank/DDBJ databases">
        <title>Genome sequence of Sphingobium yanoikuyae B1.</title>
        <authorList>
            <person name="Gan H.M."/>
            <person name="Gan H.Y."/>
            <person name="Savka M.A."/>
        </authorList>
    </citation>
    <scope>NUCLEOTIDE SEQUENCE [LARGE SCALE GENOMIC DNA]</scope>
    <source>
        <strain evidence="3 8">B1</strain>
    </source>
</reference>
<reference evidence="1 9" key="3">
    <citation type="submission" date="2017-04" db="EMBL/GenBank/DDBJ databases">
        <title>Characterization, genome and methylation analysis of a phthalic acid esters degrading strain Sphingobium yanoikuyae SHJ.</title>
        <authorList>
            <person name="Feng L."/>
        </authorList>
    </citation>
    <scope>NUCLEOTIDE SEQUENCE [LARGE SCALE GENOMIC DNA]</scope>
    <source>
        <strain evidence="1 9">SHJ</strain>
    </source>
</reference>
<dbReference type="Proteomes" id="UP000037029">
    <property type="component" value="Chromosome"/>
</dbReference>
<accession>A0A084EAK2</accession>
<dbReference type="Pfam" id="PF04325">
    <property type="entry name" value="DUF465"/>
    <property type="match status" value="1"/>
</dbReference>
<evidence type="ECO:0000313" key="11">
    <source>
        <dbReference type="Proteomes" id="UP000280708"/>
    </source>
</evidence>
<dbReference type="EMBL" id="QRAL01000034">
    <property type="protein sequence ID" value="RSU52455.1"/>
    <property type="molecule type" value="Genomic_DNA"/>
</dbReference>
<dbReference type="AlphaFoldDB" id="A0A084EAK2"/>
<evidence type="ECO:0000313" key="4">
    <source>
        <dbReference type="EMBL" id="MDH2135056.1"/>
    </source>
</evidence>
<evidence type="ECO:0000313" key="2">
    <source>
        <dbReference type="EMBL" id="AYO78936.1"/>
    </source>
</evidence>
<dbReference type="OrthoDB" id="7410619at2"/>
<dbReference type="Proteomes" id="UP000077262">
    <property type="component" value="Unassembled WGS sequence"/>
</dbReference>
<evidence type="ECO:0000313" key="6">
    <source>
        <dbReference type="EMBL" id="QHD69767.1"/>
    </source>
</evidence>
<dbReference type="EMBL" id="CP047218">
    <property type="protein sequence ID" value="QHD69767.1"/>
    <property type="molecule type" value="Genomic_DNA"/>
</dbReference>
<dbReference type="Proteomes" id="UP000287401">
    <property type="component" value="Unassembled WGS sequence"/>
</dbReference>
<dbReference type="Proteomes" id="UP001162318">
    <property type="component" value="Unassembled WGS sequence"/>
</dbReference>
<dbReference type="EMBL" id="CP020925">
    <property type="protein sequence ID" value="ATP17228.1"/>
    <property type="molecule type" value="Genomic_DNA"/>
</dbReference>
<dbReference type="Proteomes" id="UP000464086">
    <property type="component" value="Chromosome"/>
</dbReference>
<dbReference type="RefSeq" id="WP_004209658.1">
    <property type="nucleotide sequence ID" value="NZ_CAIGKD010000022.1"/>
</dbReference>
<dbReference type="EMBL" id="JGVR01000045">
    <property type="protein sequence ID" value="KEZ14994.1"/>
    <property type="molecule type" value="Genomic_DNA"/>
</dbReference>
<evidence type="ECO:0000313" key="1">
    <source>
        <dbReference type="EMBL" id="ATP17228.1"/>
    </source>
</evidence>
<evidence type="ECO:0000313" key="12">
    <source>
        <dbReference type="Proteomes" id="UP000287401"/>
    </source>
</evidence>
<organism evidence="3 8">
    <name type="scientific">Sphingobium yanoikuyae</name>
    <name type="common">Sphingomonas yanoikuyae</name>
    <dbReference type="NCBI Taxonomy" id="13690"/>
    <lineage>
        <taxon>Bacteria</taxon>
        <taxon>Pseudomonadati</taxon>
        <taxon>Pseudomonadota</taxon>
        <taxon>Alphaproteobacteria</taxon>
        <taxon>Sphingomonadales</taxon>
        <taxon>Sphingomonadaceae</taxon>
        <taxon>Sphingobium</taxon>
    </lineage>
</organism>
<dbReference type="EMBL" id="LSTR01000002">
    <property type="protein sequence ID" value="OAH48080.1"/>
    <property type="molecule type" value="Genomic_DNA"/>
</dbReference>
<name>A0A084EAK2_SPHYA</name>
<dbReference type="EMBL" id="CP033230">
    <property type="protein sequence ID" value="AYO78936.1"/>
    <property type="molecule type" value="Genomic_DNA"/>
</dbReference>
<reference evidence="5 10" key="2">
    <citation type="submission" date="2016-02" db="EMBL/GenBank/DDBJ databases">
        <authorList>
            <person name="Wen L."/>
            <person name="He K."/>
            <person name="Yang H."/>
        </authorList>
    </citation>
    <scope>NUCLEOTIDE SEQUENCE [LARGE SCALE GENOMIC DNA]</scope>
    <source>
        <strain evidence="5 10">CD09_2</strain>
    </source>
</reference>
<reference evidence="2 11" key="5">
    <citation type="submission" date="2018-10" db="EMBL/GenBank/DDBJ databases">
        <title>Characterization and genome analysis of a novel bacterium Sphingobium yanoikuyae SJTF8 capable of degrading PAHs.</title>
        <authorList>
            <person name="Yin C."/>
            <person name="Xiong W."/>
            <person name="Liang R."/>
        </authorList>
    </citation>
    <scope>NUCLEOTIDE SEQUENCE [LARGE SCALE GENOMIC DNA]</scope>
    <source>
        <strain evidence="2 11">SJTF8</strain>
    </source>
</reference>
<dbReference type="STRING" id="13690.AX777_16540"/>
<dbReference type="InterPro" id="IPR038444">
    <property type="entry name" value="DUF465_sf"/>
</dbReference>
<dbReference type="Proteomes" id="UP000028534">
    <property type="component" value="Unassembled WGS sequence"/>
</dbReference>
<evidence type="ECO:0000313" key="9">
    <source>
        <dbReference type="Proteomes" id="UP000037029"/>
    </source>
</evidence>